<dbReference type="Proteomes" id="UP000478052">
    <property type="component" value="Unassembled WGS sequence"/>
</dbReference>
<organism evidence="2 3">
    <name type="scientific">Aphis craccivora</name>
    <name type="common">Cowpea aphid</name>
    <dbReference type="NCBI Taxonomy" id="307492"/>
    <lineage>
        <taxon>Eukaryota</taxon>
        <taxon>Metazoa</taxon>
        <taxon>Ecdysozoa</taxon>
        <taxon>Arthropoda</taxon>
        <taxon>Hexapoda</taxon>
        <taxon>Insecta</taxon>
        <taxon>Pterygota</taxon>
        <taxon>Neoptera</taxon>
        <taxon>Paraneoptera</taxon>
        <taxon>Hemiptera</taxon>
        <taxon>Sternorrhyncha</taxon>
        <taxon>Aphidomorpha</taxon>
        <taxon>Aphidoidea</taxon>
        <taxon>Aphididae</taxon>
        <taxon>Aphidini</taxon>
        <taxon>Aphis</taxon>
        <taxon>Aphis</taxon>
    </lineage>
</organism>
<dbReference type="InterPro" id="IPR050863">
    <property type="entry name" value="CenT-Element_Derived"/>
</dbReference>
<dbReference type="AlphaFoldDB" id="A0A6G0YE02"/>
<accession>A0A6G0YE02</accession>
<comment type="caution">
    <text evidence="2">The sequence shown here is derived from an EMBL/GenBank/DDBJ whole genome shotgun (WGS) entry which is preliminary data.</text>
</comment>
<dbReference type="EMBL" id="VUJU01004591">
    <property type="protein sequence ID" value="KAF0753877.1"/>
    <property type="molecule type" value="Genomic_DNA"/>
</dbReference>
<name>A0A6G0YE02_APHCR</name>
<feature type="non-terminal residue" evidence="2">
    <location>
        <position position="388"/>
    </location>
</feature>
<feature type="domain" description="DDE-1" evidence="1">
    <location>
        <begin position="80"/>
        <end position="205"/>
    </location>
</feature>
<dbReference type="PANTHER" id="PTHR19303">
    <property type="entry name" value="TRANSPOSON"/>
    <property type="match status" value="1"/>
</dbReference>
<reference evidence="2 3" key="1">
    <citation type="submission" date="2019-08" db="EMBL/GenBank/DDBJ databases">
        <title>Whole genome of Aphis craccivora.</title>
        <authorList>
            <person name="Voronova N.V."/>
            <person name="Shulinski R.S."/>
            <person name="Bandarenka Y.V."/>
            <person name="Zhorov D.G."/>
            <person name="Warner D."/>
        </authorList>
    </citation>
    <scope>NUCLEOTIDE SEQUENCE [LARGE SCALE GENOMIC DNA]</scope>
    <source>
        <strain evidence="2">180601</strain>
        <tissue evidence="2">Whole Body</tissue>
    </source>
</reference>
<feature type="non-terminal residue" evidence="2">
    <location>
        <position position="1"/>
    </location>
</feature>
<dbReference type="OrthoDB" id="6625177at2759"/>
<dbReference type="Gene3D" id="3.30.420.10">
    <property type="entry name" value="Ribonuclease H-like superfamily/Ribonuclease H"/>
    <property type="match status" value="1"/>
</dbReference>
<dbReference type="GO" id="GO:0003677">
    <property type="term" value="F:DNA binding"/>
    <property type="evidence" value="ECO:0007669"/>
    <property type="project" value="TreeGrafter"/>
</dbReference>
<dbReference type="GO" id="GO:0005634">
    <property type="term" value="C:nucleus"/>
    <property type="evidence" value="ECO:0007669"/>
    <property type="project" value="TreeGrafter"/>
</dbReference>
<keyword evidence="3" id="KW-1185">Reference proteome</keyword>
<dbReference type="InterPro" id="IPR004875">
    <property type="entry name" value="DDE_SF_endonuclease_dom"/>
</dbReference>
<dbReference type="Pfam" id="PF03184">
    <property type="entry name" value="DDE_1"/>
    <property type="match status" value="1"/>
</dbReference>
<evidence type="ECO:0000259" key="1">
    <source>
        <dbReference type="Pfam" id="PF03184"/>
    </source>
</evidence>
<proteinExistence type="predicted"/>
<evidence type="ECO:0000313" key="3">
    <source>
        <dbReference type="Proteomes" id="UP000478052"/>
    </source>
</evidence>
<dbReference type="InterPro" id="IPR036397">
    <property type="entry name" value="RNaseH_sf"/>
</dbReference>
<gene>
    <name evidence="2" type="ORF">FWK35_00023135</name>
</gene>
<protein>
    <submittedName>
        <fullName evidence="2">HTH psq-type domain-containing protein</fullName>
    </submittedName>
</protein>
<evidence type="ECO:0000313" key="2">
    <source>
        <dbReference type="EMBL" id="KAF0753877.1"/>
    </source>
</evidence>
<sequence length="388" mass="44184">NNTLTLRFGENVKRVRAAVSTSVLNEYFDNLDEVVKDVPPGNIFNYDETNFVDDPGKKLVVVRRGTKHPEVIKDTSKTMSADGKMLPPYTVYKARHIYPTWIKGGVEGAGYNRNDSGWFDMPIFEDWFITCFLPACRNLVGQKVIIGDNLASRLSLEVIQLYEKNNIRFVLLPPNSTHLCQPLDVAVFRPIKRCWRNALDTRKVKNSGPIPKSEFPKLLRQTLEKLNETMQNNIKSRFSATGIYPFNKQIPSRSEENDDDISRSWTEAFVDILFDVRNKKDTIKKCRGKKINVSAGKSVRIDDIKKKDELHDIDDLDDPDNVQEENSIDIYAPSTRGTQGNDLSEIINEEDCIDPNIVPIVGIDSRSFSKNDINSMVCCKSSCEYNFT</sequence>